<accession>A0ACB9CPL5</accession>
<evidence type="ECO:0000313" key="1">
    <source>
        <dbReference type="EMBL" id="KAI3736239.1"/>
    </source>
</evidence>
<protein>
    <submittedName>
        <fullName evidence="1">Uncharacterized protein</fullName>
    </submittedName>
</protein>
<keyword evidence="2" id="KW-1185">Reference proteome</keyword>
<sequence length="143" mass="16218">MITTDGPVVSESNNKSMAQTETGEPEENTSFKQQMLDDGVKGRKDDKGNNGNSNRRNASKTPAYLKQVWKDDLNSGQLVISLFELFGEGIMSFILTHMLENLIPNFLNPPLSLTTRYESPSPNRFHRLHRKMHNWPAASLREN</sequence>
<reference evidence="1 2" key="2">
    <citation type="journal article" date="2022" name="Mol. Ecol. Resour.">
        <title>The genomes of chicory, endive, great burdock and yacon provide insights into Asteraceae paleo-polyploidization history and plant inulin production.</title>
        <authorList>
            <person name="Fan W."/>
            <person name="Wang S."/>
            <person name="Wang H."/>
            <person name="Wang A."/>
            <person name="Jiang F."/>
            <person name="Liu H."/>
            <person name="Zhao H."/>
            <person name="Xu D."/>
            <person name="Zhang Y."/>
        </authorList>
    </citation>
    <scope>NUCLEOTIDE SEQUENCE [LARGE SCALE GENOMIC DNA]</scope>
    <source>
        <strain evidence="2">cv. Niubang</strain>
    </source>
</reference>
<dbReference type="Proteomes" id="UP001055879">
    <property type="component" value="Linkage Group LG04"/>
</dbReference>
<name>A0ACB9CPL5_ARCLA</name>
<comment type="caution">
    <text evidence="1">The sequence shown here is derived from an EMBL/GenBank/DDBJ whole genome shotgun (WGS) entry which is preliminary data.</text>
</comment>
<gene>
    <name evidence="1" type="ORF">L6452_15777</name>
</gene>
<organism evidence="1 2">
    <name type="scientific">Arctium lappa</name>
    <name type="common">Greater burdock</name>
    <name type="synonym">Lappa major</name>
    <dbReference type="NCBI Taxonomy" id="4217"/>
    <lineage>
        <taxon>Eukaryota</taxon>
        <taxon>Viridiplantae</taxon>
        <taxon>Streptophyta</taxon>
        <taxon>Embryophyta</taxon>
        <taxon>Tracheophyta</taxon>
        <taxon>Spermatophyta</taxon>
        <taxon>Magnoliopsida</taxon>
        <taxon>eudicotyledons</taxon>
        <taxon>Gunneridae</taxon>
        <taxon>Pentapetalae</taxon>
        <taxon>asterids</taxon>
        <taxon>campanulids</taxon>
        <taxon>Asterales</taxon>
        <taxon>Asteraceae</taxon>
        <taxon>Carduoideae</taxon>
        <taxon>Cardueae</taxon>
        <taxon>Arctiinae</taxon>
        <taxon>Arctium</taxon>
    </lineage>
</organism>
<reference evidence="2" key="1">
    <citation type="journal article" date="2022" name="Mol. Ecol. Resour.">
        <title>The genomes of chicory, endive, great burdock and yacon provide insights into Asteraceae palaeo-polyploidization history and plant inulin production.</title>
        <authorList>
            <person name="Fan W."/>
            <person name="Wang S."/>
            <person name="Wang H."/>
            <person name="Wang A."/>
            <person name="Jiang F."/>
            <person name="Liu H."/>
            <person name="Zhao H."/>
            <person name="Xu D."/>
            <person name="Zhang Y."/>
        </authorList>
    </citation>
    <scope>NUCLEOTIDE SEQUENCE [LARGE SCALE GENOMIC DNA]</scope>
    <source>
        <strain evidence="2">cv. Niubang</strain>
    </source>
</reference>
<proteinExistence type="predicted"/>
<dbReference type="EMBL" id="CM042050">
    <property type="protein sequence ID" value="KAI3736239.1"/>
    <property type="molecule type" value="Genomic_DNA"/>
</dbReference>
<evidence type="ECO:0000313" key="2">
    <source>
        <dbReference type="Proteomes" id="UP001055879"/>
    </source>
</evidence>